<keyword evidence="4" id="KW-0663">Pyridoxal phosphate</keyword>
<evidence type="ECO:0000256" key="2">
    <source>
        <dbReference type="ARBA" id="ARBA00006047"/>
    </source>
</evidence>
<dbReference type="RefSeq" id="WP_092122341.1">
    <property type="nucleotide sequence ID" value="NZ_FMXO01000015.1"/>
</dbReference>
<reference evidence="6 7" key="1">
    <citation type="submission" date="2016-10" db="EMBL/GenBank/DDBJ databases">
        <authorList>
            <person name="de Groot N.N."/>
        </authorList>
    </citation>
    <scope>NUCLEOTIDE SEQUENCE [LARGE SCALE GENOMIC DNA]</scope>
    <source>
        <strain evidence="6 7">ASO4-2</strain>
    </source>
</reference>
<evidence type="ECO:0000256" key="1">
    <source>
        <dbReference type="ARBA" id="ARBA00001275"/>
    </source>
</evidence>
<sequence length="855" mass="98222">MKPLHTYSVIPKLPPNLDALWDLAYNVWFDWNHEVTGLFSLIDPKLWAKSYGNPIAFLNHLPQTTLESLAKDDFFLERLRSVKHSQDIYMERKSSMLPFSYPERQPLVAYFSLEYGLSLCLPIYSGGLGILAGDHLKSASDLNIPLVGVGLAYQQGYFRQYLTADGWQNERYPDYGFEQMPMTLVRSETDHKPVIINVDLAGQPLSAQIWKVRVGRIHLYLLDTNIHENPPHFRQITSRLYGGDLEMRIWQEILLGIGGIKALSILGLTPRVIHMNEGHSAFAGLERIRVFMTEYGLSFEAAMELTASTSVFTTHTPVPAGNDRFPAELMQRYFDGYARSLGLAFKVLLALGREDPRNDGEWFCMTVLALRLSRFNNGVSELHGHVSRRMWQKVWPQYPVEDIPIGTVTNGVHIASWVARDIAMLFERYLGGNWKEDPDYTRVWQQAETIPDGELWRAHERLRERVVDYARARLRIQLAQRDARRTELLQADEVLDPQVLTIGFARRFATYKRATLLLADKERFLKMITDPKRPVQFIFAGKSHPHDNEGKRFMQQLVQFCQQPEVRNRVVFLEDYDMEVAEYMVQGCDVWLNTPRRPLEACGTSGMKAIANGVLHVSTLDGWWVEAHRMDSAVGWSIGQGEEYDDSGYQDFVESQILYNLLEKEVIPTFYERGQTNFPREWIRRMKKCLQLFTPVFTSHRMVADYVKNAYEPAYKNSVSLMEQNFAPAKQLASWRMDIMTKWNALRINNVRSDVPEIIHVAQPIAIQADVYLNGLAPHDVCVEIYAGPVSADGSFTERKTAKMDLTKSLDEGWFLYEGQFTPETPGSFGFTVRMLPSHEHLLDPHSLGLIHWAQ</sequence>
<feature type="modified residue" description="N6-(pyridoxal phosphate)lysine" evidence="4">
    <location>
        <position position="608"/>
    </location>
</feature>
<dbReference type="GO" id="GO:0030170">
    <property type="term" value="F:pyridoxal phosphate binding"/>
    <property type="evidence" value="ECO:0007669"/>
    <property type="project" value="InterPro"/>
</dbReference>
<dbReference type="EMBL" id="FMXO01000015">
    <property type="protein sequence ID" value="SDB51281.1"/>
    <property type="molecule type" value="Genomic_DNA"/>
</dbReference>
<evidence type="ECO:0000256" key="4">
    <source>
        <dbReference type="PIRSR" id="PIRSR000460-1"/>
    </source>
</evidence>
<dbReference type="PANTHER" id="PTHR42655:SF1">
    <property type="entry name" value="GLYCOGEN PHOSPHORYLASE"/>
    <property type="match status" value="1"/>
</dbReference>
<comment type="catalytic activity">
    <reaction evidence="1">
        <text>[(1-&gt;4)-alpha-D-glucosyl](n) + phosphate = [(1-&gt;4)-alpha-D-glucosyl](n-1) + alpha-D-glucose 1-phosphate</text>
        <dbReference type="Rhea" id="RHEA:41732"/>
        <dbReference type="Rhea" id="RHEA-COMP:9584"/>
        <dbReference type="Rhea" id="RHEA-COMP:9586"/>
        <dbReference type="ChEBI" id="CHEBI:15444"/>
        <dbReference type="ChEBI" id="CHEBI:43474"/>
        <dbReference type="ChEBI" id="CHEBI:58601"/>
        <dbReference type="EC" id="2.4.1.1"/>
    </reaction>
</comment>
<keyword evidence="7" id="KW-1185">Reference proteome</keyword>
<dbReference type="Pfam" id="PF11897">
    <property type="entry name" value="DUF3417"/>
    <property type="match status" value="1"/>
</dbReference>
<protein>
    <submittedName>
        <fullName evidence="6">Starch phosphorylase</fullName>
    </submittedName>
</protein>
<dbReference type="STRING" id="617002.SAMN05660653_02526"/>
<organism evidence="6 7">
    <name type="scientific">Desulfonatronum thiosulfatophilum</name>
    <dbReference type="NCBI Taxonomy" id="617002"/>
    <lineage>
        <taxon>Bacteria</taxon>
        <taxon>Pseudomonadati</taxon>
        <taxon>Thermodesulfobacteriota</taxon>
        <taxon>Desulfovibrionia</taxon>
        <taxon>Desulfovibrionales</taxon>
        <taxon>Desulfonatronaceae</taxon>
        <taxon>Desulfonatronum</taxon>
    </lineage>
</organism>
<dbReference type="InterPro" id="IPR000811">
    <property type="entry name" value="Glyco_trans_35"/>
</dbReference>
<dbReference type="InterPro" id="IPR024517">
    <property type="entry name" value="Glycogen_phosphorylase_DUF3417"/>
</dbReference>
<proteinExistence type="inferred from homology"/>
<evidence type="ECO:0000313" key="6">
    <source>
        <dbReference type="EMBL" id="SDB51281.1"/>
    </source>
</evidence>
<evidence type="ECO:0000256" key="3">
    <source>
        <dbReference type="ARBA" id="ARBA00022533"/>
    </source>
</evidence>
<dbReference type="NCBIfam" id="TIGR02094">
    <property type="entry name" value="more_P_ylases"/>
    <property type="match status" value="1"/>
</dbReference>
<dbReference type="SUPFAM" id="SSF53756">
    <property type="entry name" value="UDP-Glycosyltransferase/glycogen phosphorylase"/>
    <property type="match status" value="1"/>
</dbReference>
<accession>A0A1G6E1M4</accession>
<dbReference type="InterPro" id="IPR011834">
    <property type="entry name" value="Agluc_phsphrylas"/>
</dbReference>
<evidence type="ECO:0000313" key="7">
    <source>
        <dbReference type="Proteomes" id="UP000198771"/>
    </source>
</evidence>
<dbReference type="AlphaFoldDB" id="A0A1G6E1M4"/>
<dbReference type="GO" id="GO:0005975">
    <property type="term" value="P:carbohydrate metabolic process"/>
    <property type="evidence" value="ECO:0007669"/>
    <property type="project" value="InterPro"/>
</dbReference>
<name>A0A1G6E1M4_9BACT</name>
<feature type="domain" description="DUF3417" evidence="5">
    <location>
        <begin position="13"/>
        <end position="121"/>
    </location>
</feature>
<keyword evidence="3" id="KW-0021">Allosteric enzyme</keyword>
<dbReference type="PIRSF" id="PIRSF000460">
    <property type="entry name" value="Pprylas_GlgP"/>
    <property type="match status" value="1"/>
</dbReference>
<gene>
    <name evidence="6" type="ORF">SAMN05660653_02526</name>
</gene>
<dbReference type="InterPro" id="IPR052182">
    <property type="entry name" value="Glycogen/Maltodextrin_Phosph"/>
</dbReference>
<dbReference type="Pfam" id="PF00343">
    <property type="entry name" value="Phosphorylase"/>
    <property type="match status" value="3"/>
</dbReference>
<evidence type="ECO:0000259" key="5">
    <source>
        <dbReference type="Pfam" id="PF11897"/>
    </source>
</evidence>
<dbReference type="Gene3D" id="3.40.50.2000">
    <property type="entry name" value="Glycogen Phosphorylase B"/>
    <property type="match status" value="3"/>
</dbReference>
<comment type="similarity">
    <text evidence="2">Belongs to the glycogen phosphorylase family.</text>
</comment>
<dbReference type="GO" id="GO:0008184">
    <property type="term" value="F:glycogen phosphorylase activity"/>
    <property type="evidence" value="ECO:0007669"/>
    <property type="project" value="InterPro"/>
</dbReference>
<dbReference type="Proteomes" id="UP000198771">
    <property type="component" value="Unassembled WGS sequence"/>
</dbReference>
<dbReference type="OrthoDB" id="7229284at2"/>
<dbReference type="PANTHER" id="PTHR42655">
    <property type="entry name" value="GLYCOGEN PHOSPHORYLASE"/>
    <property type="match status" value="1"/>
</dbReference>